<organism evidence="1 2">
    <name type="scientific">Rubrimonas cliftonensis</name>
    <dbReference type="NCBI Taxonomy" id="89524"/>
    <lineage>
        <taxon>Bacteria</taxon>
        <taxon>Pseudomonadati</taxon>
        <taxon>Pseudomonadota</taxon>
        <taxon>Alphaproteobacteria</taxon>
        <taxon>Rhodobacterales</taxon>
        <taxon>Paracoccaceae</taxon>
        <taxon>Rubrimonas</taxon>
    </lineage>
</organism>
<evidence type="ECO:0000313" key="2">
    <source>
        <dbReference type="Proteomes" id="UP000198703"/>
    </source>
</evidence>
<gene>
    <name evidence="1" type="ORF">SAMN05444370_13123</name>
</gene>
<proteinExistence type="predicted"/>
<evidence type="ECO:0008006" key="3">
    <source>
        <dbReference type="Google" id="ProtNLM"/>
    </source>
</evidence>
<protein>
    <recommendedName>
        <fullName evidence="3">Bacteriophage replication gene A protein (GPA)</fullName>
    </recommendedName>
</protein>
<accession>A0A1H4FYZ5</accession>
<dbReference type="OrthoDB" id="7407842at2"/>
<dbReference type="RefSeq" id="WP_139284177.1">
    <property type="nucleotide sequence ID" value="NZ_FNQM01000031.1"/>
</dbReference>
<dbReference type="EMBL" id="FNQM01000031">
    <property type="protein sequence ID" value="SEB02327.1"/>
    <property type="molecule type" value="Genomic_DNA"/>
</dbReference>
<sequence>MHRPTSFIKRKAGASLLHSARTAAAIGRPLNTHVTLSFWLMDIGHDAASTAFQALRERHFQRWSRYTPRGQNGASNGPPTYAWVVEAPYGHAHVHWMVHISPGNQERFVAALQKWVAQRITAALIPATAIDVQPITHAEGLKLYLAKGLDPHLARLWRIRPEDAGLVIGRRCGTSRNLGPAEWRPRKAAYLSGRRRAA</sequence>
<keyword evidence="2" id="KW-1185">Reference proteome</keyword>
<dbReference type="AlphaFoldDB" id="A0A1H4FYZ5"/>
<reference evidence="1 2" key="1">
    <citation type="submission" date="2016-10" db="EMBL/GenBank/DDBJ databases">
        <authorList>
            <person name="de Groot N.N."/>
        </authorList>
    </citation>
    <scope>NUCLEOTIDE SEQUENCE [LARGE SCALE GENOMIC DNA]</scope>
    <source>
        <strain evidence="1 2">DSM 15345</strain>
    </source>
</reference>
<dbReference type="Proteomes" id="UP000198703">
    <property type="component" value="Unassembled WGS sequence"/>
</dbReference>
<evidence type="ECO:0000313" key="1">
    <source>
        <dbReference type="EMBL" id="SEB02327.1"/>
    </source>
</evidence>
<name>A0A1H4FYZ5_9RHOB</name>